<evidence type="ECO:0000313" key="5">
    <source>
        <dbReference type="Proteomes" id="UP000479190"/>
    </source>
</evidence>
<sequence>MFFQDDASTCSDESAGEIFKSIPKGRTAFCIWKIEVYRCGLYRVNCPPSWIRVATKTISLGRAKLGTFFTDSAYLIYAVSAKDGPLPYPGMPAKDLKDCQSLRAIHFWVGEDCEADTSGAAALRAVELDSQLACAVYNNSSSSSNNNNNNNDRSASSTQSSVACGAHLLMREAQGRESPRFLGYFRHREFLTVEYPLHDGDDGSSCCRLHRVSGTSIAVLTELRPVDWASFSSHDVILLDVPSRSVIFLWLGSTCEPLHKRHAARLIDELLKLKQPNQPRVLVLEDGYEQTLQLEARRVFDEILEPARRYVSPEPVQQFHCSERSVIKFKKCEKMTKKTGRQSTALGEPEAVQVQRPGRQVQGRGGQERAGVAQRARVRLGVSAGARRGRRLGLGGPTGQAQGAPRGGAQRPGLRQEEGLQAERAGSQGPRGPRAHGAALLVKNAAATAEQRQTRERQNEPAKTQTAGAASELRSGLHGRTSEDGRGVSAGRRRHVPRAKPVGRRRQDRIGSSRARPGHLLRRVVLRAPIQVRIRQARQNHS</sequence>
<organism evidence="4 5">
    <name type="scientific">Trichogramma brassicae</name>
    <dbReference type="NCBI Taxonomy" id="86971"/>
    <lineage>
        <taxon>Eukaryota</taxon>
        <taxon>Metazoa</taxon>
        <taxon>Ecdysozoa</taxon>
        <taxon>Arthropoda</taxon>
        <taxon>Hexapoda</taxon>
        <taxon>Insecta</taxon>
        <taxon>Pterygota</taxon>
        <taxon>Neoptera</taxon>
        <taxon>Endopterygota</taxon>
        <taxon>Hymenoptera</taxon>
        <taxon>Apocrita</taxon>
        <taxon>Proctotrupomorpha</taxon>
        <taxon>Chalcidoidea</taxon>
        <taxon>Trichogrammatidae</taxon>
        <taxon>Trichogramma</taxon>
    </lineage>
</organism>
<dbReference type="PANTHER" id="PTHR11977:SF51">
    <property type="entry name" value="PROTEIN FLIGHTLESS-1 HOMOLOG"/>
    <property type="match status" value="1"/>
</dbReference>
<feature type="compositionally biased region" description="Low complexity" evidence="2">
    <location>
        <begin position="369"/>
        <end position="386"/>
    </location>
</feature>
<dbReference type="GO" id="GO:0051015">
    <property type="term" value="F:actin filament binding"/>
    <property type="evidence" value="ECO:0007669"/>
    <property type="project" value="InterPro"/>
</dbReference>
<dbReference type="Pfam" id="PF00626">
    <property type="entry name" value="Gelsolin"/>
    <property type="match status" value="1"/>
</dbReference>
<dbReference type="InterPro" id="IPR029006">
    <property type="entry name" value="ADF-H/Gelsolin-like_dom_sf"/>
</dbReference>
<feature type="compositionally biased region" description="Basic residues" evidence="2">
    <location>
        <begin position="491"/>
        <end position="507"/>
    </location>
</feature>
<dbReference type="InterPro" id="IPR007123">
    <property type="entry name" value="Gelsolin-like_dom"/>
</dbReference>
<dbReference type="SUPFAM" id="SSF55753">
    <property type="entry name" value="Actin depolymerizing proteins"/>
    <property type="match status" value="2"/>
</dbReference>
<feature type="compositionally biased region" description="Low complexity" evidence="2">
    <location>
        <begin position="399"/>
        <end position="413"/>
    </location>
</feature>
<dbReference type="GO" id="GO:0008154">
    <property type="term" value="P:actin polymerization or depolymerization"/>
    <property type="evidence" value="ECO:0007669"/>
    <property type="project" value="TreeGrafter"/>
</dbReference>
<dbReference type="Gene3D" id="3.40.20.10">
    <property type="entry name" value="Severin"/>
    <property type="match status" value="2"/>
</dbReference>
<dbReference type="AlphaFoldDB" id="A0A6H5I734"/>
<keyword evidence="1" id="KW-0677">Repeat</keyword>
<feature type="domain" description="Gelsolin-like" evidence="3">
    <location>
        <begin position="220"/>
        <end position="290"/>
    </location>
</feature>
<accession>A0A6H5I734</accession>
<keyword evidence="5" id="KW-1185">Reference proteome</keyword>
<dbReference type="GO" id="GO:0005737">
    <property type="term" value="C:cytoplasm"/>
    <property type="evidence" value="ECO:0007669"/>
    <property type="project" value="TreeGrafter"/>
</dbReference>
<evidence type="ECO:0000256" key="2">
    <source>
        <dbReference type="SAM" id="MobiDB-lite"/>
    </source>
</evidence>
<dbReference type="Proteomes" id="UP000479190">
    <property type="component" value="Unassembled WGS sequence"/>
</dbReference>
<proteinExistence type="predicted"/>
<feature type="compositionally biased region" description="Low complexity" evidence="2">
    <location>
        <begin position="435"/>
        <end position="449"/>
    </location>
</feature>
<dbReference type="EMBL" id="CADCXV010000725">
    <property type="protein sequence ID" value="CAB0033783.1"/>
    <property type="molecule type" value="Genomic_DNA"/>
</dbReference>
<evidence type="ECO:0000313" key="4">
    <source>
        <dbReference type="EMBL" id="CAB0033783.1"/>
    </source>
</evidence>
<dbReference type="OrthoDB" id="6375767at2759"/>
<protein>
    <recommendedName>
        <fullName evidence="3">Gelsolin-like domain-containing protein</fullName>
    </recommendedName>
</protein>
<feature type="compositionally biased region" description="Low complexity" evidence="2">
    <location>
        <begin position="351"/>
        <end position="362"/>
    </location>
</feature>
<reference evidence="4 5" key="1">
    <citation type="submission" date="2020-02" db="EMBL/GenBank/DDBJ databases">
        <authorList>
            <person name="Ferguson B K."/>
        </authorList>
    </citation>
    <scope>NUCLEOTIDE SEQUENCE [LARGE SCALE GENOMIC DNA]</scope>
</reference>
<feature type="region of interest" description="Disordered" evidence="2">
    <location>
        <begin position="340"/>
        <end position="514"/>
    </location>
</feature>
<gene>
    <name evidence="4" type="ORF">TBRA_LOCUS5681</name>
</gene>
<evidence type="ECO:0000256" key="1">
    <source>
        <dbReference type="ARBA" id="ARBA00022737"/>
    </source>
</evidence>
<name>A0A6H5I734_9HYME</name>
<dbReference type="InterPro" id="IPR007122">
    <property type="entry name" value="Villin/Gelsolin"/>
</dbReference>
<evidence type="ECO:0000259" key="3">
    <source>
        <dbReference type="Pfam" id="PF00626"/>
    </source>
</evidence>
<dbReference type="GO" id="GO:0015629">
    <property type="term" value="C:actin cytoskeleton"/>
    <property type="evidence" value="ECO:0007669"/>
    <property type="project" value="TreeGrafter"/>
</dbReference>
<dbReference type="PANTHER" id="PTHR11977">
    <property type="entry name" value="VILLIN"/>
    <property type="match status" value="1"/>
</dbReference>